<sequence length="244" mass="27138">MIINDILTPPKAGEIIEGETVGIGSSGLFVDLGAFGTGVIYKKELQKTKDDLKNFKIGNKIFAKIMELKNEDGYCELSLAEAQEELAWAELEKIKEKDQTLKIKISKANRGGLIAETLHVSGFLPLSQLSSDHYPRVEGGDSAKILQELQKLVSQTLEVKIFDLDSRQKKLIFSEKAKEIQNLKEIVKKYNPNEIVEGEITGITDFGVFVKFSAKDSQRKSRGTTENPTDEVSAEKHPKQLEGL</sequence>
<evidence type="ECO:0000259" key="2">
    <source>
        <dbReference type="PROSITE" id="PS50126"/>
    </source>
</evidence>
<dbReference type="PANTHER" id="PTHR47559:SF1">
    <property type="entry name" value="OS03G0844900 PROTEIN"/>
    <property type="match status" value="1"/>
</dbReference>
<protein>
    <recommendedName>
        <fullName evidence="2">S1 motif domain-containing protein</fullName>
    </recommendedName>
</protein>
<proteinExistence type="predicted"/>
<dbReference type="Proteomes" id="UP000230767">
    <property type="component" value="Unassembled WGS sequence"/>
</dbReference>
<gene>
    <name evidence="3" type="ORF">COY73_02080</name>
</gene>
<dbReference type="PANTHER" id="PTHR47559">
    <property type="entry name" value="OS03G0844900 PROTEIN"/>
    <property type="match status" value="1"/>
</dbReference>
<organism evidence="3 4">
    <name type="scientific">Candidatus Nealsonbacteria bacterium CG_4_10_14_0_8_um_filter_37_14</name>
    <dbReference type="NCBI Taxonomy" id="1974684"/>
    <lineage>
        <taxon>Bacteria</taxon>
        <taxon>Candidatus Nealsoniibacteriota</taxon>
    </lineage>
</organism>
<dbReference type="EMBL" id="PFLW01000053">
    <property type="protein sequence ID" value="PIY89038.1"/>
    <property type="molecule type" value="Genomic_DNA"/>
</dbReference>
<dbReference type="Pfam" id="PF00575">
    <property type="entry name" value="S1"/>
    <property type="match status" value="2"/>
</dbReference>
<feature type="non-terminal residue" evidence="3">
    <location>
        <position position="244"/>
    </location>
</feature>
<feature type="region of interest" description="Disordered" evidence="1">
    <location>
        <begin position="215"/>
        <end position="244"/>
    </location>
</feature>
<dbReference type="SMART" id="SM00316">
    <property type="entry name" value="S1"/>
    <property type="match status" value="2"/>
</dbReference>
<dbReference type="InterPro" id="IPR012340">
    <property type="entry name" value="NA-bd_OB-fold"/>
</dbReference>
<evidence type="ECO:0000313" key="3">
    <source>
        <dbReference type="EMBL" id="PIY89038.1"/>
    </source>
</evidence>
<name>A0A2M7R7F3_9BACT</name>
<reference evidence="4" key="1">
    <citation type="submission" date="2017-09" db="EMBL/GenBank/DDBJ databases">
        <title>Depth-based differentiation of microbial function through sediment-hosted aquifers and enrichment of novel symbionts in the deep terrestrial subsurface.</title>
        <authorList>
            <person name="Probst A.J."/>
            <person name="Ladd B."/>
            <person name="Jarett J.K."/>
            <person name="Geller-Mcgrath D.E."/>
            <person name="Sieber C.M.K."/>
            <person name="Emerson J.B."/>
            <person name="Anantharaman K."/>
            <person name="Thomas B.C."/>
            <person name="Malmstrom R."/>
            <person name="Stieglmeier M."/>
            <person name="Klingl A."/>
            <person name="Woyke T."/>
            <person name="Ryan C.M."/>
            <person name="Banfield J.F."/>
        </authorList>
    </citation>
    <scope>NUCLEOTIDE SEQUENCE [LARGE SCALE GENOMIC DNA]</scope>
</reference>
<dbReference type="InterPro" id="IPR003029">
    <property type="entry name" value="S1_domain"/>
</dbReference>
<dbReference type="GO" id="GO:0003676">
    <property type="term" value="F:nucleic acid binding"/>
    <property type="evidence" value="ECO:0007669"/>
    <property type="project" value="InterPro"/>
</dbReference>
<feature type="domain" description="S1 motif" evidence="2">
    <location>
        <begin position="98"/>
        <end position="176"/>
    </location>
</feature>
<accession>A0A2M7R7F3</accession>
<evidence type="ECO:0000313" key="4">
    <source>
        <dbReference type="Proteomes" id="UP000230767"/>
    </source>
</evidence>
<dbReference type="PROSITE" id="PS50126">
    <property type="entry name" value="S1"/>
    <property type="match status" value="2"/>
</dbReference>
<evidence type="ECO:0000256" key="1">
    <source>
        <dbReference type="SAM" id="MobiDB-lite"/>
    </source>
</evidence>
<feature type="domain" description="S1 motif" evidence="2">
    <location>
        <begin position="13"/>
        <end position="80"/>
    </location>
</feature>
<comment type="caution">
    <text evidence="3">The sequence shown here is derived from an EMBL/GenBank/DDBJ whole genome shotgun (WGS) entry which is preliminary data.</text>
</comment>
<dbReference type="Gene3D" id="2.40.50.140">
    <property type="entry name" value="Nucleic acid-binding proteins"/>
    <property type="match status" value="3"/>
</dbReference>
<dbReference type="InterPro" id="IPR052757">
    <property type="entry name" value="Ribosomal_protein_S1"/>
</dbReference>
<dbReference type="AlphaFoldDB" id="A0A2M7R7F3"/>
<feature type="compositionally biased region" description="Basic and acidic residues" evidence="1">
    <location>
        <begin position="233"/>
        <end position="244"/>
    </location>
</feature>
<dbReference type="SUPFAM" id="SSF50249">
    <property type="entry name" value="Nucleic acid-binding proteins"/>
    <property type="match status" value="3"/>
</dbReference>